<comment type="caution">
    <text evidence="3">The sequence shown here is derived from an EMBL/GenBank/DDBJ whole genome shotgun (WGS) entry which is preliminary data.</text>
</comment>
<dbReference type="AlphaFoldDB" id="A0AAD7QCH4"/>
<name>A0AAD7QCH4_QUISA</name>
<dbReference type="KEGG" id="qsa:O6P43_002247"/>
<accession>A0AAD7QCH4</accession>
<protein>
    <submittedName>
        <fullName evidence="3">MADS-box transcription factor</fullName>
    </submittedName>
</protein>
<evidence type="ECO:0000313" key="4">
    <source>
        <dbReference type="Proteomes" id="UP001163823"/>
    </source>
</evidence>
<organism evidence="3 4">
    <name type="scientific">Quillaja saponaria</name>
    <name type="common">Soap bark tree</name>
    <dbReference type="NCBI Taxonomy" id="32244"/>
    <lineage>
        <taxon>Eukaryota</taxon>
        <taxon>Viridiplantae</taxon>
        <taxon>Streptophyta</taxon>
        <taxon>Embryophyta</taxon>
        <taxon>Tracheophyta</taxon>
        <taxon>Spermatophyta</taxon>
        <taxon>Magnoliopsida</taxon>
        <taxon>eudicotyledons</taxon>
        <taxon>Gunneridae</taxon>
        <taxon>Pentapetalae</taxon>
        <taxon>rosids</taxon>
        <taxon>fabids</taxon>
        <taxon>Fabales</taxon>
        <taxon>Quillajaceae</taxon>
        <taxon>Quillaja</taxon>
    </lineage>
</organism>
<evidence type="ECO:0000313" key="3">
    <source>
        <dbReference type="EMBL" id="KAJ7978770.1"/>
    </source>
</evidence>
<sequence length="193" mass="21818">MGSSTILQWKFCPSITKTLERYQKCSSAALETSQALNDTQGSYQEYLKLKAKVEVLQRSQRNLLGEDLAPLNTKELEQLENQLEASLKKIRSTKTQIMLDQLADLQNQEQMLDETNKVLRRKLEEISLQVSNRLAWENGEAPIQYNRFPPQSEGFFQSLGVHSNLQIGYNTDHVANVGGSALNGNGFIPGWML</sequence>
<gene>
    <name evidence="3" type="ORF">O6P43_002247</name>
</gene>
<evidence type="ECO:0000256" key="1">
    <source>
        <dbReference type="SAM" id="Coils"/>
    </source>
</evidence>
<dbReference type="PROSITE" id="PS51297">
    <property type="entry name" value="K_BOX"/>
    <property type="match status" value="1"/>
</dbReference>
<keyword evidence="4" id="KW-1185">Reference proteome</keyword>
<dbReference type="GO" id="GO:0005634">
    <property type="term" value="C:nucleus"/>
    <property type="evidence" value="ECO:0007669"/>
    <property type="project" value="InterPro"/>
</dbReference>
<proteinExistence type="predicted"/>
<dbReference type="Proteomes" id="UP001163823">
    <property type="component" value="Chromosome 2"/>
</dbReference>
<dbReference type="EMBL" id="JARAOO010000002">
    <property type="protein sequence ID" value="KAJ7978770.1"/>
    <property type="molecule type" value="Genomic_DNA"/>
</dbReference>
<feature type="coiled-coil region" evidence="1">
    <location>
        <begin position="73"/>
        <end position="125"/>
    </location>
</feature>
<dbReference type="InterPro" id="IPR002487">
    <property type="entry name" value="TF_Kbox"/>
</dbReference>
<feature type="domain" description="K-box" evidence="2">
    <location>
        <begin position="39"/>
        <end position="129"/>
    </location>
</feature>
<keyword evidence="1" id="KW-0175">Coiled coil</keyword>
<evidence type="ECO:0000259" key="2">
    <source>
        <dbReference type="PROSITE" id="PS51297"/>
    </source>
</evidence>
<dbReference type="GO" id="GO:0003700">
    <property type="term" value="F:DNA-binding transcription factor activity"/>
    <property type="evidence" value="ECO:0007669"/>
    <property type="project" value="InterPro"/>
</dbReference>
<dbReference type="Pfam" id="PF01486">
    <property type="entry name" value="K-box"/>
    <property type="match status" value="1"/>
</dbReference>
<reference evidence="3" key="1">
    <citation type="journal article" date="2023" name="Science">
        <title>Elucidation of the pathway for biosynthesis of saponin adjuvants from the soapbark tree.</title>
        <authorList>
            <person name="Reed J."/>
            <person name="Orme A."/>
            <person name="El-Demerdash A."/>
            <person name="Owen C."/>
            <person name="Martin L.B.B."/>
            <person name="Misra R.C."/>
            <person name="Kikuchi S."/>
            <person name="Rejzek M."/>
            <person name="Martin A.C."/>
            <person name="Harkess A."/>
            <person name="Leebens-Mack J."/>
            <person name="Louveau T."/>
            <person name="Stephenson M.J."/>
            <person name="Osbourn A."/>
        </authorList>
    </citation>
    <scope>NUCLEOTIDE SEQUENCE</scope>
    <source>
        <strain evidence="3">S10</strain>
    </source>
</reference>